<reference evidence="4" key="1">
    <citation type="submission" date="2024-02" db="UniProtKB">
        <authorList>
            <consortium name="WormBaseParasite"/>
        </authorList>
    </citation>
    <scope>IDENTIFICATION</scope>
</reference>
<feature type="chain" id="PRO_5041945311" evidence="2">
    <location>
        <begin position="20"/>
        <end position="398"/>
    </location>
</feature>
<keyword evidence="2" id="KW-0732">Signal</keyword>
<organism evidence="3 4">
    <name type="scientific">Mesorhabditis belari</name>
    <dbReference type="NCBI Taxonomy" id="2138241"/>
    <lineage>
        <taxon>Eukaryota</taxon>
        <taxon>Metazoa</taxon>
        <taxon>Ecdysozoa</taxon>
        <taxon>Nematoda</taxon>
        <taxon>Chromadorea</taxon>
        <taxon>Rhabditida</taxon>
        <taxon>Rhabditina</taxon>
        <taxon>Rhabditomorpha</taxon>
        <taxon>Rhabditoidea</taxon>
        <taxon>Rhabditidae</taxon>
        <taxon>Mesorhabditinae</taxon>
        <taxon>Mesorhabditis</taxon>
    </lineage>
</organism>
<keyword evidence="3" id="KW-1185">Reference proteome</keyword>
<proteinExistence type="predicted"/>
<feature type="signal peptide" evidence="2">
    <location>
        <begin position="1"/>
        <end position="19"/>
    </location>
</feature>
<evidence type="ECO:0000313" key="3">
    <source>
        <dbReference type="Proteomes" id="UP000887575"/>
    </source>
</evidence>
<accession>A0AAF3EGK9</accession>
<dbReference type="Proteomes" id="UP000887575">
    <property type="component" value="Unassembled WGS sequence"/>
</dbReference>
<feature type="region of interest" description="Disordered" evidence="1">
    <location>
        <begin position="367"/>
        <end position="398"/>
    </location>
</feature>
<evidence type="ECO:0000256" key="2">
    <source>
        <dbReference type="SAM" id="SignalP"/>
    </source>
</evidence>
<evidence type="ECO:0000256" key="1">
    <source>
        <dbReference type="SAM" id="MobiDB-lite"/>
    </source>
</evidence>
<evidence type="ECO:0000313" key="4">
    <source>
        <dbReference type="WBParaSite" id="MBELARI_LOCUS13128.1"/>
    </source>
</evidence>
<sequence length="398" mass="45326">MTSLLATLLIFIRLTTVFSQTLAQFYCADQVQRCAVAIEDYEKDIMQIKDSAFQHCFKRPACLEERQAYNRCFRESLRAVRAPFNGDLETFDQFAEIANRYRASLDGCFLKSPSTPMRSEFGPVIVDEDAVYARAIYSTEFTERLWGLSETNQPSLDTRGVCLVKNFALRVFGSGINRLVGSADPKLNNIASSCNVDEYEFLQLIAQRDYVLRQCVQAIRVQTPCRLQDQSRLRACICGAREEFEKQMLQTMLTCVSREGPSIPSRGEPLPSLETYPRRAPTIKKEIDHISSGLSTSFSPYFMNAGSKASLKNEAMEIRQGEIINGQCLCACNKEKNLLVKKREEPPQNRVFEQPDEFLMDRELAEQNKEEEDYPFVYGSQTDEKPASFPVLKDTNKT</sequence>
<name>A0AAF3EGK9_9BILA</name>
<dbReference type="AlphaFoldDB" id="A0AAF3EGK9"/>
<dbReference type="WBParaSite" id="MBELARI_LOCUS13128.1">
    <property type="protein sequence ID" value="MBELARI_LOCUS13128.1"/>
    <property type="gene ID" value="MBELARI_LOCUS13128"/>
</dbReference>
<protein>
    <submittedName>
        <fullName evidence="4">Uncharacterized protein</fullName>
    </submittedName>
</protein>